<dbReference type="NCBIfam" id="NF006914">
    <property type="entry name" value="PRK09404.1"/>
    <property type="match status" value="1"/>
</dbReference>
<dbReference type="Gene3D" id="3.40.50.12470">
    <property type="match status" value="2"/>
</dbReference>
<sequence>MRGHELAKINPLSLPRKPPYCTVRAAQRPLLLSPEQYGFTAADLDRVYDTRVPGMQGFLSPDSPPRSLRELVRRLNETYCGSLGVEYMHISDTSVCNFIRQKLETERQYQFSRESRRKILTRIARSQLFENFCASKFATTRRFGLDGCETLIVGMKAITKRAALEGVESVVIGMAHRGRLNVLVNVLHKPMQQMLSEFQGVSGFGSSEWGNTGDVKYHLGVEFDLFDTDSQRSMHMCILPNPSHLEAVDPLVLGLSRAQQYFRKDKERSLVLPIIIHGDASLAGQGVVYETLQMCALPNYTVGGAIHLVVNNQIGFTTNPIDSGSGKYCTDIAKAVDAPIIHVNADDPEAVTFACELALEFRQKFKHDVFIDIVGYRRFGHNELDMPKFTQPLTYTLIARKKPALELYAEKLIREYQYAPQWTHLVTPDHPSPPRVTALAEIVSACPWCYAASSLLEETNPSLVGCTEQRPALSVLPSLSSRVRLSTLRDLGRRIFTIPEGFVAHPTISRIFKQRLAAVEGSEEEPSLDFGAAENLAYASLLSDGFHSAQGKNESLAAYFLCVFAFKVRLAGQDAQRGTFSHRHAVLSDQAVEAQHCIFDSLKDLRLPHKIAVCNSLLSEYAALGFEFGYSMEHPDTLSIWEAQFGDFSNGAQIITDQFIASAEVKWNRQNGLVLLLPHGYDGQGPEHSSARIERFLQLCDDREDVIHEENWELSRSSVIQQHNIQFCIDTSAGGLEDGKGLSRAACDSFSTFALLSASFLDDPACLLASASSLSRAEARLGSCLNPCCVVVPTVPSNTFHVLRRQVHRAFRKPLVVFSPKRMLRMRQAMSSLMDIMEGTRFRR</sequence>
<evidence type="ECO:0000256" key="3">
    <source>
        <dbReference type="ARBA" id="ARBA00023002"/>
    </source>
</evidence>
<dbReference type="Pfam" id="PF00676">
    <property type="entry name" value="E1_dh"/>
    <property type="match status" value="1"/>
</dbReference>
<keyword evidence="7" id="KW-1185">Reference proteome</keyword>
<dbReference type="CDD" id="cd02016">
    <property type="entry name" value="TPP_E1_OGDC_like"/>
    <property type="match status" value="1"/>
</dbReference>
<comment type="caution">
    <text evidence="6">The sequence shown here is derived from an EMBL/GenBank/DDBJ whole genome shotgun (WGS) entry which is preliminary data.</text>
</comment>
<reference evidence="6 7" key="1">
    <citation type="journal article" date="2016" name="BMC Genomics">
        <title>Comparative genomics reveals Cyclospora cayetanensis possesses coccidia-like metabolism and invasion components but unique surface antigens.</title>
        <authorList>
            <person name="Liu S."/>
            <person name="Wang L."/>
            <person name="Zheng H."/>
            <person name="Xu Z."/>
            <person name="Roellig D.M."/>
            <person name="Li N."/>
            <person name="Frace M.A."/>
            <person name="Tang K."/>
            <person name="Arrowood M.J."/>
            <person name="Moss D.M."/>
            <person name="Zhang L."/>
            <person name="Feng Y."/>
            <person name="Xiao L."/>
        </authorList>
    </citation>
    <scope>NUCLEOTIDE SEQUENCE [LARGE SCALE GENOMIC DNA]</scope>
    <source>
        <strain evidence="6 7">CHN_HEN01</strain>
    </source>
</reference>
<dbReference type="VEuPathDB" id="ToxoDB:LOC34621853"/>
<dbReference type="Pfam" id="PF02779">
    <property type="entry name" value="Transket_pyr"/>
    <property type="match status" value="1"/>
</dbReference>
<protein>
    <submittedName>
        <fullName evidence="6">2-oxoglutarate dehydrogenase</fullName>
    </submittedName>
</protein>
<dbReference type="GO" id="GO:0030976">
    <property type="term" value="F:thiamine pyrophosphate binding"/>
    <property type="evidence" value="ECO:0007669"/>
    <property type="project" value="InterPro"/>
</dbReference>
<name>A0A1D3D1Q9_9EIME</name>
<dbReference type="PANTHER" id="PTHR23152:SF4">
    <property type="entry name" value="2-OXOADIPATE DEHYDROGENASE COMPLEX COMPONENT E1"/>
    <property type="match status" value="1"/>
</dbReference>
<comment type="similarity">
    <text evidence="2">Belongs to the alpha-ketoglutarate dehydrogenase family.</text>
</comment>
<dbReference type="GO" id="GO:0006099">
    <property type="term" value="P:tricarboxylic acid cycle"/>
    <property type="evidence" value="ECO:0007669"/>
    <property type="project" value="TreeGrafter"/>
</dbReference>
<dbReference type="FunCoup" id="A0A1D3D1Q9">
    <property type="interactions" value="138"/>
</dbReference>
<dbReference type="GO" id="GO:0005739">
    <property type="term" value="C:mitochondrion"/>
    <property type="evidence" value="ECO:0007669"/>
    <property type="project" value="TreeGrafter"/>
</dbReference>
<organism evidence="6 7">
    <name type="scientific">Cyclospora cayetanensis</name>
    <dbReference type="NCBI Taxonomy" id="88456"/>
    <lineage>
        <taxon>Eukaryota</taxon>
        <taxon>Sar</taxon>
        <taxon>Alveolata</taxon>
        <taxon>Apicomplexa</taxon>
        <taxon>Conoidasida</taxon>
        <taxon>Coccidia</taxon>
        <taxon>Eucoccidiorida</taxon>
        <taxon>Eimeriorina</taxon>
        <taxon>Eimeriidae</taxon>
        <taxon>Cyclospora</taxon>
    </lineage>
</organism>
<dbReference type="InterPro" id="IPR011603">
    <property type="entry name" value="2oxoglutarate_DH_E1"/>
</dbReference>
<dbReference type="InterPro" id="IPR001017">
    <property type="entry name" value="DH_E1"/>
</dbReference>
<dbReference type="EMBL" id="JROU02001110">
    <property type="protein sequence ID" value="OEH77373.1"/>
    <property type="molecule type" value="Genomic_DNA"/>
</dbReference>
<feature type="domain" description="Transketolase-like pyrimidine-binding" evidence="5">
    <location>
        <begin position="554"/>
        <end position="777"/>
    </location>
</feature>
<dbReference type="SUPFAM" id="SSF52518">
    <property type="entry name" value="Thiamin diphosphate-binding fold (THDP-binding)"/>
    <property type="match status" value="2"/>
</dbReference>
<dbReference type="VEuPathDB" id="ToxoDB:cyc_05506"/>
<comment type="cofactor">
    <cofactor evidence="1">
        <name>thiamine diphosphate</name>
        <dbReference type="ChEBI" id="CHEBI:58937"/>
    </cofactor>
</comment>
<evidence type="ECO:0000313" key="6">
    <source>
        <dbReference type="EMBL" id="OEH77373.1"/>
    </source>
</evidence>
<evidence type="ECO:0000313" key="7">
    <source>
        <dbReference type="Proteomes" id="UP000095192"/>
    </source>
</evidence>
<dbReference type="AlphaFoldDB" id="A0A1D3D1Q9"/>
<dbReference type="InParanoid" id="A0A1D3D1Q9"/>
<keyword evidence="3" id="KW-0560">Oxidoreductase</keyword>
<dbReference type="GO" id="GO:0004591">
    <property type="term" value="F:oxoglutarate dehydrogenase (succinyl-transferring) activity"/>
    <property type="evidence" value="ECO:0007669"/>
    <property type="project" value="TreeGrafter"/>
</dbReference>
<proteinExistence type="inferred from homology"/>
<dbReference type="Gene3D" id="3.40.50.970">
    <property type="match status" value="1"/>
</dbReference>
<keyword evidence="4" id="KW-0786">Thiamine pyrophosphate</keyword>
<evidence type="ECO:0000256" key="1">
    <source>
        <dbReference type="ARBA" id="ARBA00001964"/>
    </source>
</evidence>
<evidence type="ECO:0000259" key="5">
    <source>
        <dbReference type="SMART" id="SM00861"/>
    </source>
</evidence>
<dbReference type="InterPro" id="IPR005475">
    <property type="entry name" value="Transketolase-like_Pyr-bd"/>
</dbReference>
<dbReference type="GO" id="GO:0045252">
    <property type="term" value="C:oxoglutarate dehydrogenase complex"/>
    <property type="evidence" value="ECO:0007669"/>
    <property type="project" value="TreeGrafter"/>
</dbReference>
<dbReference type="Proteomes" id="UP000095192">
    <property type="component" value="Unassembled WGS sequence"/>
</dbReference>
<dbReference type="Gene3D" id="1.10.287.1150">
    <property type="entry name" value="TPP helical domain"/>
    <property type="match status" value="1"/>
</dbReference>
<dbReference type="PANTHER" id="PTHR23152">
    <property type="entry name" value="2-OXOGLUTARATE DEHYDROGENASE"/>
    <property type="match status" value="1"/>
</dbReference>
<dbReference type="InterPro" id="IPR029061">
    <property type="entry name" value="THDP-binding"/>
</dbReference>
<dbReference type="PIRSF" id="PIRSF000157">
    <property type="entry name" value="Oxoglu_dh_E1"/>
    <property type="match status" value="1"/>
</dbReference>
<evidence type="ECO:0000256" key="2">
    <source>
        <dbReference type="ARBA" id="ARBA00006936"/>
    </source>
</evidence>
<dbReference type="SMART" id="SM00861">
    <property type="entry name" value="Transket_pyr"/>
    <property type="match status" value="1"/>
</dbReference>
<accession>A0A1D3D1Q9</accession>
<evidence type="ECO:0000256" key="4">
    <source>
        <dbReference type="ARBA" id="ARBA00023052"/>
    </source>
</evidence>
<gene>
    <name evidence="6" type="ORF">cyc_05506</name>
</gene>